<gene>
    <name evidence="2" type="ORF">Ro45lw_22</name>
</gene>
<protein>
    <submittedName>
        <fullName evidence="2">Homing endonuclease</fullName>
    </submittedName>
</protein>
<keyword evidence="2" id="KW-0378">Hydrolase</keyword>
<organism evidence="2 3">
    <name type="scientific">Escherichia phage Ro45lw</name>
    <dbReference type="NCBI Taxonomy" id="2498616"/>
    <lineage>
        <taxon>Viruses</taxon>
        <taxon>Duplodnaviria</taxon>
        <taxon>Heunggongvirae</taxon>
        <taxon>Uroviricota</taxon>
        <taxon>Caudoviricetes</taxon>
        <taxon>Autographivirales</taxon>
        <taxon>Autotranscriptaviridae</taxon>
        <taxon>Studiervirinae</taxon>
        <taxon>Kayfunavirus</taxon>
        <taxon>Kayfunavirus Ro45lw</taxon>
    </lineage>
</organism>
<accession>A0A3S9URW2</accession>
<dbReference type="Pfam" id="PF13392">
    <property type="entry name" value="HNH_3"/>
    <property type="match status" value="1"/>
</dbReference>
<name>A0A3S9URW2_9CAUD</name>
<dbReference type="InterPro" id="IPR044925">
    <property type="entry name" value="His-Me_finger_sf"/>
</dbReference>
<keyword evidence="2" id="KW-0540">Nuclease</keyword>
<dbReference type="Proteomes" id="UP000286882">
    <property type="component" value="Segment"/>
</dbReference>
<dbReference type="Gene3D" id="3.90.75.20">
    <property type="match status" value="1"/>
</dbReference>
<dbReference type="GO" id="GO:0004519">
    <property type="term" value="F:endonuclease activity"/>
    <property type="evidence" value="ECO:0007669"/>
    <property type="project" value="UniProtKB-KW"/>
</dbReference>
<evidence type="ECO:0000313" key="2">
    <source>
        <dbReference type="EMBL" id="AZS13010.1"/>
    </source>
</evidence>
<reference evidence="2 3" key="1">
    <citation type="submission" date="2018-12" db="EMBL/GenBank/DDBJ databases">
        <title>Complete Genome Sequence of Escherichia Phage vB_EcoP-Ro45lw Isolated from the composting of food scraps and yard trimmings.</title>
        <authorList>
            <person name="Liao Y.-T."/>
            <person name="Liu F."/>
            <person name="Wu V.C."/>
        </authorList>
    </citation>
    <scope>NUCLEOTIDE SEQUENCE [LARGE SCALE GENOMIC DNA]</scope>
</reference>
<proteinExistence type="predicted"/>
<feature type="domain" description="HNH nuclease" evidence="1">
    <location>
        <begin position="40"/>
        <end position="81"/>
    </location>
</feature>
<sequence>MRGKKLILEATETGCIIPTSHKLNQDGYFRKRTNGVLEMYHRTVWIKANGPIPDGFEVDHKCRNRACCNVEHLQVLDRDSHLVKTNQERYAARKLEARDYWVETGCTGTKLAEVFNVSFSAACGWIREWKA</sequence>
<dbReference type="EMBL" id="MK301532">
    <property type="protein sequence ID" value="AZS13010.1"/>
    <property type="molecule type" value="Genomic_DNA"/>
</dbReference>
<keyword evidence="2" id="KW-0255">Endonuclease</keyword>
<dbReference type="InterPro" id="IPR003615">
    <property type="entry name" value="HNH_nuc"/>
</dbReference>
<dbReference type="SUPFAM" id="SSF54060">
    <property type="entry name" value="His-Me finger endonucleases"/>
    <property type="match status" value="1"/>
</dbReference>
<evidence type="ECO:0000259" key="1">
    <source>
        <dbReference type="Pfam" id="PF13392"/>
    </source>
</evidence>
<evidence type="ECO:0000313" key="3">
    <source>
        <dbReference type="Proteomes" id="UP000286882"/>
    </source>
</evidence>
<keyword evidence="3" id="KW-1185">Reference proteome</keyword>